<feature type="binding site" evidence="14">
    <location>
        <position position="399"/>
    </location>
    <ligand>
        <name>Zn(2+)</name>
        <dbReference type="ChEBI" id="CHEBI:29105"/>
        <label>2</label>
    </ligand>
</feature>
<keyword evidence="7" id="KW-0378">Hydrolase</keyword>
<dbReference type="SUPFAM" id="SSF53649">
    <property type="entry name" value="Alkaline phosphatase-like"/>
    <property type="match status" value="1"/>
</dbReference>
<dbReference type="GO" id="GO:0004035">
    <property type="term" value="F:alkaline phosphatase activity"/>
    <property type="evidence" value="ECO:0007669"/>
    <property type="project" value="UniProtKB-EC"/>
</dbReference>
<evidence type="ECO:0000256" key="8">
    <source>
        <dbReference type="ARBA" id="ARBA00022833"/>
    </source>
</evidence>
<feature type="compositionally biased region" description="Low complexity" evidence="16">
    <location>
        <begin position="590"/>
        <end position="607"/>
    </location>
</feature>
<keyword evidence="12" id="KW-0449">Lipoprotein</keyword>
<feature type="binding site" evidence="14">
    <location>
        <position position="353"/>
    </location>
    <ligand>
        <name>Zn(2+)</name>
        <dbReference type="ChEBI" id="CHEBI:29105"/>
        <label>1</label>
    </ligand>
</feature>
<feature type="binding site" evidence="14">
    <location>
        <position position="68"/>
    </location>
    <ligand>
        <name>Mg(2+)</name>
        <dbReference type="ChEBI" id="CHEBI:18420"/>
    </ligand>
</feature>
<feature type="compositionally biased region" description="Low complexity" evidence="16">
    <location>
        <begin position="657"/>
        <end position="667"/>
    </location>
</feature>
<feature type="binding site" evidence="14">
    <location>
        <position position="203"/>
    </location>
    <ligand>
        <name>Mg(2+)</name>
        <dbReference type="ChEBI" id="CHEBI:18420"/>
    </ligand>
</feature>
<feature type="binding site" evidence="14">
    <location>
        <position position="358"/>
    </location>
    <ligand>
        <name>Zn(2+)</name>
        <dbReference type="ChEBI" id="CHEBI:29105"/>
        <label>2</label>
    </ligand>
</feature>
<feature type="compositionally biased region" description="Polar residues" evidence="16">
    <location>
        <begin position="829"/>
        <end position="838"/>
    </location>
</feature>
<evidence type="ECO:0000256" key="1">
    <source>
        <dbReference type="ARBA" id="ARBA00004609"/>
    </source>
</evidence>
<evidence type="ECO:0000256" key="7">
    <source>
        <dbReference type="ARBA" id="ARBA00022801"/>
    </source>
</evidence>
<feature type="active site" description="Phosphoserine intermediate" evidence="13">
    <location>
        <position position="133"/>
    </location>
</feature>
<evidence type="ECO:0000256" key="4">
    <source>
        <dbReference type="ARBA" id="ARBA00022475"/>
    </source>
</evidence>
<evidence type="ECO:0000256" key="13">
    <source>
        <dbReference type="PIRSR" id="PIRSR601952-1"/>
    </source>
</evidence>
<keyword evidence="18" id="KW-1185">Reference proteome</keyword>
<dbReference type="Pfam" id="PF00245">
    <property type="entry name" value="Alk_phosphatase"/>
    <property type="match status" value="1"/>
</dbReference>
<dbReference type="GO" id="GO:0046872">
    <property type="term" value="F:metal ion binding"/>
    <property type="evidence" value="ECO:0007669"/>
    <property type="project" value="UniProtKB-KW"/>
</dbReference>
<dbReference type="GO" id="GO:0098552">
    <property type="term" value="C:side of membrane"/>
    <property type="evidence" value="ECO:0007669"/>
    <property type="project" value="UniProtKB-KW"/>
</dbReference>
<evidence type="ECO:0000313" key="17">
    <source>
        <dbReference type="EMBL" id="KAJ6223586.1"/>
    </source>
</evidence>
<comment type="subcellular location">
    <subcellularLocation>
        <location evidence="1">Cell membrane</location>
        <topology evidence="1">Lipid-anchor</topology>
        <topology evidence="1">GPI-anchor</topology>
    </subcellularLocation>
</comment>
<feature type="region of interest" description="Disordered" evidence="16">
    <location>
        <begin position="588"/>
        <end position="671"/>
    </location>
</feature>
<evidence type="ECO:0000256" key="14">
    <source>
        <dbReference type="PIRSR" id="PIRSR601952-2"/>
    </source>
</evidence>
<keyword evidence="9 14" id="KW-0460">Magnesium</keyword>
<evidence type="ECO:0000313" key="18">
    <source>
        <dbReference type="Proteomes" id="UP001142055"/>
    </source>
</evidence>
<feature type="binding site" evidence="14">
    <location>
        <position position="473"/>
    </location>
    <ligand>
        <name>Zn(2+)</name>
        <dbReference type="ChEBI" id="CHEBI:29105"/>
        <label>2</label>
    </ligand>
</feature>
<feature type="region of interest" description="Disordered" evidence="16">
    <location>
        <begin position="691"/>
        <end position="838"/>
    </location>
</feature>
<accession>A0A9Q0RRY1</accession>
<dbReference type="AlphaFoldDB" id="A0A9Q0RRY1"/>
<dbReference type="InterPro" id="IPR001952">
    <property type="entry name" value="Alkaline_phosphatase"/>
</dbReference>
<dbReference type="Proteomes" id="UP001142055">
    <property type="component" value="Chromosome 1"/>
</dbReference>
<evidence type="ECO:0000256" key="5">
    <source>
        <dbReference type="ARBA" id="ARBA00022622"/>
    </source>
</evidence>
<keyword evidence="8 14" id="KW-0862">Zinc</keyword>
<feature type="compositionally biased region" description="Low complexity" evidence="16">
    <location>
        <begin position="617"/>
        <end position="630"/>
    </location>
</feature>
<reference evidence="17" key="1">
    <citation type="submission" date="2022-12" db="EMBL/GenBank/DDBJ databases">
        <title>Genome assemblies of Blomia tropicalis.</title>
        <authorList>
            <person name="Cui Y."/>
        </authorList>
    </citation>
    <scope>NUCLEOTIDE SEQUENCE</scope>
    <source>
        <tissue evidence="17">Adult mites</tissue>
    </source>
</reference>
<evidence type="ECO:0000256" key="15">
    <source>
        <dbReference type="RuleBase" id="RU003946"/>
    </source>
</evidence>
<dbReference type="InterPro" id="IPR017850">
    <property type="entry name" value="Alkaline_phosphatase_core_sf"/>
</dbReference>
<dbReference type="FunFam" id="3.40.720.10:FF:000008">
    <property type="entry name" value="Alkaline phosphatase"/>
    <property type="match status" value="1"/>
</dbReference>
<keyword evidence="4" id="KW-1003">Cell membrane</keyword>
<feature type="binding site" evidence="14">
    <location>
        <position position="68"/>
    </location>
    <ligand>
        <name>Zn(2+)</name>
        <dbReference type="ChEBI" id="CHEBI:29105"/>
        <label>2</label>
    </ligand>
</feature>
<evidence type="ECO:0000256" key="6">
    <source>
        <dbReference type="ARBA" id="ARBA00022723"/>
    </source>
</evidence>
<dbReference type="PRINTS" id="PR00113">
    <property type="entry name" value="ALKPHPHTASE"/>
</dbReference>
<keyword evidence="6 14" id="KW-0479">Metal-binding</keyword>
<dbReference type="CDD" id="cd16012">
    <property type="entry name" value="ALP"/>
    <property type="match status" value="1"/>
</dbReference>
<evidence type="ECO:0000256" key="11">
    <source>
        <dbReference type="ARBA" id="ARBA00023180"/>
    </source>
</evidence>
<evidence type="ECO:0000256" key="10">
    <source>
        <dbReference type="ARBA" id="ARBA00023136"/>
    </source>
</evidence>
<feature type="compositionally biased region" description="Low complexity" evidence="16">
    <location>
        <begin position="691"/>
        <end position="703"/>
    </location>
</feature>
<organism evidence="17 18">
    <name type="scientific">Blomia tropicalis</name>
    <name type="common">Mite</name>
    <dbReference type="NCBI Taxonomy" id="40697"/>
    <lineage>
        <taxon>Eukaryota</taxon>
        <taxon>Metazoa</taxon>
        <taxon>Ecdysozoa</taxon>
        <taxon>Arthropoda</taxon>
        <taxon>Chelicerata</taxon>
        <taxon>Arachnida</taxon>
        <taxon>Acari</taxon>
        <taxon>Acariformes</taxon>
        <taxon>Sarcoptiformes</taxon>
        <taxon>Astigmata</taxon>
        <taxon>Glycyphagoidea</taxon>
        <taxon>Echimyopodidae</taxon>
        <taxon>Blomia</taxon>
    </lineage>
</organism>
<feature type="binding site" evidence="14">
    <location>
        <position position="400"/>
    </location>
    <ligand>
        <name>Zn(2+)</name>
        <dbReference type="ChEBI" id="CHEBI:29105"/>
        <label>2</label>
    </ligand>
</feature>
<feature type="region of interest" description="Disordered" evidence="16">
    <location>
        <begin position="876"/>
        <end position="904"/>
    </location>
</feature>
<dbReference type="PANTHER" id="PTHR11596:SF91">
    <property type="entry name" value="ALKALINE PHOSPHATASE-RELATED"/>
    <property type="match status" value="1"/>
</dbReference>
<dbReference type="EMBL" id="JAPWDV010000001">
    <property type="protein sequence ID" value="KAJ6223586.1"/>
    <property type="molecule type" value="Genomic_DNA"/>
</dbReference>
<keyword evidence="5" id="KW-0336">GPI-anchor</keyword>
<protein>
    <recommendedName>
        <fullName evidence="3">alkaline phosphatase</fullName>
        <ecNumber evidence="3">3.1.3.1</ecNumber>
    </recommendedName>
</protein>
<keyword evidence="11" id="KW-0325">Glycoprotein</keyword>
<dbReference type="GO" id="GO:0005886">
    <property type="term" value="C:plasma membrane"/>
    <property type="evidence" value="ECO:0007669"/>
    <property type="project" value="UniProtKB-SubCell"/>
</dbReference>
<gene>
    <name evidence="17" type="ORF">RDWZM_002131</name>
</gene>
<dbReference type="SMART" id="SM00098">
    <property type="entry name" value="alkPPc"/>
    <property type="match status" value="1"/>
</dbReference>
<evidence type="ECO:0000256" key="16">
    <source>
        <dbReference type="SAM" id="MobiDB-lite"/>
    </source>
</evidence>
<evidence type="ECO:0000256" key="9">
    <source>
        <dbReference type="ARBA" id="ARBA00022842"/>
    </source>
</evidence>
<comment type="cofactor">
    <cofactor evidence="14">
        <name>Mg(2+)</name>
        <dbReference type="ChEBI" id="CHEBI:18420"/>
    </cofactor>
    <text evidence="14">Binds 1 Mg(2+) ion.</text>
</comment>
<comment type="cofactor">
    <cofactor evidence="14">
        <name>Zn(2+)</name>
        <dbReference type="ChEBI" id="CHEBI:29105"/>
    </cofactor>
    <text evidence="14">Binds 2 Zn(2+) ions.</text>
</comment>
<proteinExistence type="inferred from homology"/>
<evidence type="ECO:0000256" key="12">
    <source>
        <dbReference type="ARBA" id="ARBA00023288"/>
    </source>
</evidence>
<comment type="caution">
    <text evidence="17">The sequence shown here is derived from an EMBL/GenBank/DDBJ whole genome shotgun (WGS) entry which is preliminary data.</text>
</comment>
<feature type="binding site" evidence="14">
    <location>
        <position position="362"/>
    </location>
    <ligand>
        <name>Zn(2+)</name>
        <dbReference type="ChEBI" id="CHEBI:29105"/>
        <label>2</label>
    </ligand>
</feature>
<dbReference type="PANTHER" id="PTHR11596">
    <property type="entry name" value="ALKALINE PHOSPHATASE"/>
    <property type="match status" value="1"/>
</dbReference>
<comment type="similarity">
    <text evidence="2 15">Belongs to the alkaline phosphatase family.</text>
</comment>
<evidence type="ECO:0000256" key="2">
    <source>
        <dbReference type="ARBA" id="ARBA00005984"/>
    </source>
</evidence>
<feature type="compositionally biased region" description="Basic and acidic residues" evidence="16">
    <location>
        <begin position="892"/>
        <end position="901"/>
    </location>
</feature>
<dbReference type="EC" id="3.1.3.1" evidence="3"/>
<evidence type="ECO:0000256" key="3">
    <source>
        <dbReference type="ARBA" id="ARBA00012647"/>
    </source>
</evidence>
<sequence>MILICVIHGNPFERSNIDDRDERRQTSTERFSGNVWRRMAIKHIEQHYRKQQTNGKMLAKNVILFIGDGMGMSTITATRILKGQQRIATKWVHDPEMMSRQMSNAEEEQLSFETFDHVALTKTYNMNSQVGDSGACATALMCGTKANYETIGLDGNIGKLDDCKSSFIDGARVSSIAEWAQQHGSKLGKSTGFVTTTRVTHATPAAFYAHSANRYWENDDKTPTDDGCKDIARQLVEDDPGKNLNVILGGGMRNFLDQRSNPIGMRKDGRNLIDQWLNDKRERGLSSKFIHDGQQLNEMNTNEIDYLLGLFSPNHMTHEADRHETDEPSLSEMTVKAIEILKHNPNGYLLMVESGRIDHAHHNNNAYRALTDTIALDETVDRVLQLVNVSNTLVLVTADHSHVFTFGGSVPKRGNSILGLDRSLSDLDHLPYTTLLYGNGPGNRAIRDNLTNTNTESKQYKQQSAIPRRWSTHGGEDVPLYAIGPGSNMFTGVVDQTFVPYGIAYATCIGPMSSLCLNHSKQSHLKNECINYHDKNVIDDDVDRGNNPYELYLMYNCSETGVGNSGQRKHTASTTTTAAYHRANGHSQLTPTIHHNTQTNHHQPQQTLVHQTRTIPNSSSSNNHSRNGSNIRRLALQRNNNNNNNSNDHSERRSRANHNQQQTNNQNFTAPMEFSLYDNSYIRRFEQIISTQNDNSNSSHNSNGTMGSKSNKKRTPLTPEQRELINSKRRVSSLTAEQRERRNSKRRITSLSAEQRERINAKRRVSSLSAEQREKRNQKRRVSSLSAEQREKRNQKRRISSMTSEQRAVVNSKRRRNTTGSTSSSSANHQVGNISSGTVGNSVGQIQLQINPGTLQSQQVQQLTQQQFLTAVHLQQQQQQQDHHNHNGVTVKSERNDKNDGHGFSSATMVVADSNGQLTQYNNLFRPNQKGMSQYTPQELDLLNSLSLRNTTIININRRC</sequence>
<keyword evidence="10" id="KW-0472">Membrane</keyword>
<feature type="compositionally biased region" description="Low complexity" evidence="16">
    <location>
        <begin position="818"/>
        <end position="828"/>
    </location>
</feature>
<feature type="binding site" evidence="14">
    <location>
        <position position="201"/>
    </location>
    <ligand>
        <name>Mg(2+)</name>
        <dbReference type="ChEBI" id="CHEBI:18420"/>
    </ligand>
</feature>
<name>A0A9Q0RRY1_BLOTA</name>
<dbReference type="Gene3D" id="3.40.720.10">
    <property type="entry name" value="Alkaline Phosphatase, subunit A"/>
    <property type="match status" value="1"/>
</dbReference>